<feature type="transmembrane region" description="Helical" evidence="3">
    <location>
        <begin position="37"/>
        <end position="60"/>
    </location>
</feature>
<accession>A0A448L2X7</accession>
<evidence type="ECO:0000256" key="2">
    <source>
        <dbReference type="ARBA" id="ARBA00022801"/>
    </source>
</evidence>
<dbReference type="PANTHER" id="PTHR31302">
    <property type="entry name" value="TRANSMEMBRANE PROTEIN WITH METALLOPHOSPHOESTERASE DOMAIN-RELATED"/>
    <property type="match status" value="1"/>
</dbReference>
<dbReference type="GeneID" id="85011240"/>
<keyword evidence="3" id="KW-0472">Membrane</keyword>
<evidence type="ECO:0000256" key="3">
    <source>
        <dbReference type="SAM" id="Phobius"/>
    </source>
</evidence>
<feature type="domain" description="Calcineurin-like phosphoesterase" evidence="4">
    <location>
        <begin position="150"/>
        <end position="335"/>
    </location>
</feature>
<reference evidence="5 6" key="1">
    <citation type="submission" date="2018-12" db="EMBL/GenBank/DDBJ databases">
        <authorList>
            <consortium name="Pathogen Informatics"/>
        </authorList>
    </citation>
    <scope>NUCLEOTIDE SEQUENCE [LARGE SCALE GENOMIC DNA]</scope>
    <source>
        <strain evidence="5 6">NCTC13071</strain>
    </source>
</reference>
<keyword evidence="3" id="KW-0812">Transmembrane</keyword>
<evidence type="ECO:0000256" key="1">
    <source>
        <dbReference type="ARBA" id="ARBA00022723"/>
    </source>
</evidence>
<keyword evidence="3" id="KW-1133">Transmembrane helix</keyword>
<dbReference type="EMBL" id="LR134384">
    <property type="protein sequence ID" value="VEH14354.1"/>
    <property type="molecule type" value="Genomic_DNA"/>
</dbReference>
<dbReference type="InterPro" id="IPR051158">
    <property type="entry name" value="Metallophosphoesterase_sf"/>
</dbReference>
<dbReference type="Proteomes" id="UP000274578">
    <property type="component" value="Chromosome 1"/>
</dbReference>
<dbReference type="Pfam" id="PF00149">
    <property type="entry name" value="Metallophos"/>
    <property type="match status" value="1"/>
</dbReference>
<dbReference type="KEGG" id="poc:NCTC13071_00325"/>
<keyword evidence="1" id="KW-0479">Metal-binding</keyword>
<protein>
    <submittedName>
        <fullName evidence="5">Uncharacterized metallophosphoesterase Cj0846</fullName>
        <ecNumber evidence="5">3.1.-.-</ecNumber>
    </submittedName>
</protein>
<feature type="transmembrane region" description="Helical" evidence="3">
    <location>
        <begin position="104"/>
        <end position="125"/>
    </location>
</feature>
<evidence type="ECO:0000313" key="5">
    <source>
        <dbReference type="EMBL" id="VEH14354.1"/>
    </source>
</evidence>
<dbReference type="RefSeq" id="WP_025879691.1">
    <property type="nucleotide sequence ID" value="NZ_CAJPPY010000019.1"/>
</dbReference>
<name>A0A448L2X7_9BACT</name>
<dbReference type="GO" id="GO:0016020">
    <property type="term" value="C:membrane"/>
    <property type="evidence" value="ECO:0007669"/>
    <property type="project" value="GOC"/>
</dbReference>
<dbReference type="Gene3D" id="3.60.21.10">
    <property type="match status" value="1"/>
</dbReference>
<dbReference type="InterPro" id="IPR004843">
    <property type="entry name" value="Calcineurin-like_PHP"/>
</dbReference>
<dbReference type="SUPFAM" id="SSF56300">
    <property type="entry name" value="Metallo-dependent phosphatases"/>
    <property type="match status" value="1"/>
</dbReference>
<dbReference type="AlphaFoldDB" id="A0A448L2X7"/>
<keyword evidence="2 5" id="KW-0378">Hydrolase</keyword>
<dbReference type="GO" id="GO:0009245">
    <property type="term" value="P:lipid A biosynthetic process"/>
    <property type="evidence" value="ECO:0007669"/>
    <property type="project" value="TreeGrafter"/>
</dbReference>
<proteinExistence type="predicted"/>
<dbReference type="GO" id="GO:0046872">
    <property type="term" value="F:metal ion binding"/>
    <property type="evidence" value="ECO:0007669"/>
    <property type="project" value="UniProtKB-KW"/>
</dbReference>
<dbReference type="PANTHER" id="PTHR31302:SF31">
    <property type="entry name" value="PHOSPHODIESTERASE YAEI"/>
    <property type="match status" value="1"/>
</dbReference>
<evidence type="ECO:0000313" key="6">
    <source>
        <dbReference type="Proteomes" id="UP000274578"/>
    </source>
</evidence>
<dbReference type="EC" id="3.1.-.-" evidence="5"/>
<gene>
    <name evidence="5" type="ORF">NCTC13071_00325</name>
</gene>
<feature type="transmembrane region" description="Helical" evidence="3">
    <location>
        <begin position="66"/>
        <end position="92"/>
    </location>
</feature>
<dbReference type="GO" id="GO:0008758">
    <property type="term" value="F:UDP-2,3-diacylglucosamine hydrolase activity"/>
    <property type="evidence" value="ECO:0007669"/>
    <property type="project" value="TreeGrafter"/>
</dbReference>
<dbReference type="InterPro" id="IPR029052">
    <property type="entry name" value="Metallo-depent_PP-like"/>
</dbReference>
<sequence length="393" mass="44667">MIARIIFLLIPMIILSDLYIERHCLRHRPHYTRLRRLVWWLPGFIMLVYSLALTFCGKFIPDNINWIKAFLISLAILVVPKTVYAIVSSLGLLCRRFCHTKQKLWDVIGLLLGLVCMLTMLYGVIFGTRQLRVTRIELAFNDLPKAFDGMRIVLFSDAHVGSFNHGMERYLQRDVDTILAQHPDMICFVGDLQNTQPSELQPQKALLSKLAHQGIPMYSVLGNHDYSKYFYGDSVAKKACEEGIKKAERDMGWHLLLNEHAIYYSRDHRDSLVIAGEENCGDGKRFPDNSDIEKTLKGIGKKAFIILLQHDPKSWESRILPKSHAQLTLCGHTHGGQISLFGLRPTMFSYPDDYGLAEKAGHFLYVTCGIGGLAPIRIGVEPEIAVITLRTKK</sequence>
<organism evidence="5 6">
    <name type="scientific">Segatella oris</name>
    <dbReference type="NCBI Taxonomy" id="28135"/>
    <lineage>
        <taxon>Bacteria</taxon>
        <taxon>Pseudomonadati</taxon>
        <taxon>Bacteroidota</taxon>
        <taxon>Bacteroidia</taxon>
        <taxon>Bacteroidales</taxon>
        <taxon>Prevotellaceae</taxon>
        <taxon>Segatella</taxon>
    </lineage>
</organism>
<evidence type="ECO:0000259" key="4">
    <source>
        <dbReference type="Pfam" id="PF00149"/>
    </source>
</evidence>